<evidence type="ECO:0000256" key="6">
    <source>
        <dbReference type="ARBA" id="ARBA00022840"/>
    </source>
</evidence>
<accession>A0A1E3PSQ9</accession>
<dbReference type="InterPro" id="IPR018303">
    <property type="entry name" value="ATPase_P-typ_P_site"/>
</dbReference>
<dbReference type="Gene3D" id="3.30.70.100">
    <property type="match status" value="2"/>
</dbReference>
<dbReference type="InterPro" id="IPR023214">
    <property type="entry name" value="HAD_sf"/>
</dbReference>
<feature type="transmembrane region" description="Helical" evidence="10">
    <location>
        <begin position="712"/>
        <end position="742"/>
    </location>
</feature>
<dbReference type="GO" id="GO:0005524">
    <property type="term" value="F:ATP binding"/>
    <property type="evidence" value="ECO:0007669"/>
    <property type="project" value="UniProtKB-UniRule"/>
</dbReference>
<comment type="subcellular location">
    <subcellularLocation>
        <location evidence="1">Membrane</location>
        <topology evidence="1">Multi-pass membrane protein</topology>
    </subcellularLocation>
</comment>
<evidence type="ECO:0000259" key="11">
    <source>
        <dbReference type="PROSITE" id="PS50846"/>
    </source>
</evidence>
<dbReference type="Pfam" id="PF00122">
    <property type="entry name" value="E1-E2_ATPase"/>
    <property type="match status" value="1"/>
</dbReference>
<dbReference type="Gene3D" id="2.70.150.10">
    <property type="entry name" value="Calcium-transporting ATPase, cytoplasmic transduction domain A"/>
    <property type="match status" value="1"/>
</dbReference>
<dbReference type="GO" id="GO:0043682">
    <property type="term" value="F:P-type divalent copper transporter activity"/>
    <property type="evidence" value="ECO:0007669"/>
    <property type="project" value="TreeGrafter"/>
</dbReference>
<evidence type="ECO:0000313" key="13">
    <source>
        <dbReference type="Proteomes" id="UP000095009"/>
    </source>
</evidence>
<evidence type="ECO:0000256" key="3">
    <source>
        <dbReference type="ARBA" id="ARBA00022692"/>
    </source>
</evidence>
<organism evidence="12 13">
    <name type="scientific">Nadsonia fulvescens var. elongata DSM 6958</name>
    <dbReference type="NCBI Taxonomy" id="857566"/>
    <lineage>
        <taxon>Eukaryota</taxon>
        <taxon>Fungi</taxon>
        <taxon>Dikarya</taxon>
        <taxon>Ascomycota</taxon>
        <taxon>Saccharomycotina</taxon>
        <taxon>Dipodascomycetes</taxon>
        <taxon>Dipodascales</taxon>
        <taxon>Dipodascales incertae sedis</taxon>
        <taxon>Nadsonia</taxon>
    </lineage>
</organism>
<dbReference type="PRINTS" id="PR00119">
    <property type="entry name" value="CATATPASE"/>
</dbReference>
<dbReference type="InterPro" id="IPR001757">
    <property type="entry name" value="P_typ_ATPase"/>
</dbReference>
<dbReference type="Gene3D" id="3.40.1110.10">
    <property type="entry name" value="Calcium-transporting ATPase, cytoplasmic domain N"/>
    <property type="match status" value="1"/>
</dbReference>
<evidence type="ECO:0000256" key="1">
    <source>
        <dbReference type="ARBA" id="ARBA00004141"/>
    </source>
</evidence>
<feature type="transmembrane region" description="Helical" evidence="10">
    <location>
        <begin position="1125"/>
        <end position="1146"/>
    </location>
</feature>
<dbReference type="PROSITE" id="PS01047">
    <property type="entry name" value="HMA_1"/>
    <property type="match status" value="1"/>
</dbReference>
<keyword evidence="9 10" id="KW-0472">Membrane</keyword>
<dbReference type="PROSITE" id="PS01229">
    <property type="entry name" value="COF_2"/>
    <property type="match status" value="1"/>
</dbReference>
<dbReference type="NCBIfam" id="TIGR01494">
    <property type="entry name" value="ATPase_P-type"/>
    <property type="match status" value="2"/>
</dbReference>
<dbReference type="SFLD" id="SFLDF00027">
    <property type="entry name" value="p-type_atpase"/>
    <property type="match status" value="1"/>
</dbReference>
<dbReference type="OrthoDB" id="432719at2759"/>
<dbReference type="PROSITE" id="PS00154">
    <property type="entry name" value="ATPASE_E1_E2"/>
    <property type="match status" value="1"/>
</dbReference>
<evidence type="ECO:0000256" key="8">
    <source>
        <dbReference type="ARBA" id="ARBA00022989"/>
    </source>
</evidence>
<dbReference type="InterPro" id="IPR017969">
    <property type="entry name" value="Heavy-metal-associated_CS"/>
</dbReference>
<dbReference type="Pfam" id="PF00403">
    <property type="entry name" value="HMA"/>
    <property type="match status" value="2"/>
</dbReference>
<dbReference type="Proteomes" id="UP000095009">
    <property type="component" value="Unassembled WGS sequence"/>
</dbReference>
<dbReference type="SFLD" id="SFLDG00002">
    <property type="entry name" value="C1.7:_P-type_atpase_like"/>
    <property type="match status" value="1"/>
</dbReference>
<dbReference type="EMBL" id="KV454406">
    <property type="protein sequence ID" value="ODQ68318.1"/>
    <property type="molecule type" value="Genomic_DNA"/>
</dbReference>
<name>A0A1E3PSQ9_9ASCO</name>
<dbReference type="NCBIfam" id="TIGR01525">
    <property type="entry name" value="ATPase-IB_hvy"/>
    <property type="match status" value="1"/>
</dbReference>
<dbReference type="GO" id="GO:0055070">
    <property type="term" value="P:copper ion homeostasis"/>
    <property type="evidence" value="ECO:0007669"/>
    <property type="project" value="TreeGrafter"/>
</dbReference>
<dbReference type="STRING" id="857566.A0A1E3PSQ9"/>
<reference evidence="12 13" key="1">
    <citation type="journal article" date="2016" name="Proc. Natl. Acad. Sci. U.S.A.">
        <title>Comparative genomics of biotechnologically important yeasts.</title>
        <authorList>
            <person name="Riley R."/>
            <person name="Haridas S."/>
            <person name="Wolfe K.H."/>
            <person name="Lopes M.R."/>
            <person name="Hittinger C.T."/>
            <person name="Goeker M."/>
            <person name="Salamov A.A."/>
            <person name="Wisecaver J.H."/>
            <person name="Long T.M."/>
            <person name="Calvey C.H."/>
            <person name="Aerts A.L."/>
            <person name="Barry K.W."/>
            <person name="Choi C."/>
            <person name="Clum A."/>
            <person name="Coughlan A.Y."/>
            <person name="Deshpande S."/>
            <person name="Douglass A.P."/>
            <person name="Hanson S.J."/>
            <person name="Klenk H.-P."/>
            <person name="LaButti K.M."/>
            <person name="Lapidus A."/>
            <person name="Lindquist E.A."/>
            <person name="Lipzen A.M."/>
            <person name="Meier-Kolthoff J.P."/>
            <person name="Ohm R.A."/>
            <person name="Otillar R.P."/>
            <person name="Pangilinan J.L."/>
            <person name="Peng Y."/>
            <person name="Rokas A."/>
            <person name="Rosa C.A."/>
            <person name="Scheuner C."/>
            <person name="Sibirny A.A."/>
            <person name="Slot J.C."/>
            <person name="Stielow J.B."/>
            <person name="Sun H."/>
            <person name="Kurtzman C.P."/>
            <person name="Blackwell M."/>
            <person name="Grigoriev I.V."/>
            <person name="Jeffries T.W."/>
        </authorList>
    </citation>
    <scope>NUCLEOTIDE SEQUENCE [LARGE SCALE GENOMIC DNA]</scope>
    <source>
        <strain evidence="12 13">DSM 6958</strain>
    </source>
</reference>
<keyword evidence="13" id="KW-1185">Reference proteome</keyword>
<evidence type="ECO:0000256" key="9">
    <source>
        <dbReference type="ARBA" id="ARBA00023136"/>
    </source>
</evidence>
<keyword evidence="8 10" id="KW-1133">Transmembrane helix</keyword>
<dbReference type="GO" id="GO:0005507">
    <property type="term" value="F:copper ion binding"/>
    <property type="evidence" value="ECO:0007669"/>
    <property type="project" value="TreeGrafter"/>
</dbReference>
<feature type="domain" description="HMA" evidence="11">
    <location>
        <begin position="193"/>
        <end position="258"/>
    </location>
</feature>
<evidence type="ECO:0000256" key="4">
    <source>
        <dbReference type="ARBA" id="ARBA00022723"/>
    </source>
</evidence>
<dbReference type="InterPro" id="IPR044492">
    <property type="entry name" value="P_typ_ATPase_HD_dom"/>
</dbReference>
<dbReference type="SFLD" id="SFLDS00003">
    <property type="entry name" value="Haloacid_Dehalogenase"/>
    <property type="match status" value="1"/>
</dbReference>
<dbReference type="InterPro" id="IPR023298">
    <property type="entry name" value="ATPase_P-typ_TM_dom_sf"/>
</dbReference>
<evidence type="ECO:0000256" key="7">
    <source>
        <dbReference type="ARBA" id="ARBA00022967"/>
    </source>
</evidence>
<proteinExistence type="inferred from homology"/>
<dbReference type="InterPro" id="IPR036412">
    <property type="entry name" value="HAD-like_sf"/>
</dbReference>
<dbReference type="Pfam" id="PF00702">
    <property type="entry name" value="Hydrolase"/>
    <property type="match status" value="1"/>
</dbReference>
<dbReference type="SUPFAM" id="SSF55008">
    <property type="entry name" value="HMA, heavy metal-associated domain"/>
    <property type="match status" value="2"/>
</dbReference>
<comment type="similarity">
    <text evidence="2 10">Belongs to the cation transport ATPase (P-type) (TC 3.A.3) family. Type IB subfamily.</text>
</comment>
<dbReference type="CDD" id="cd00371">
    <property type="entry name" value="HMA"/>
    <property type="match status" value="2"/>
</dbReference>
<evidence type="ECO:0000256" key="2">
    <source>
        <dbReference type="ARBA" id="ARBA00006024"/>
    </source>
</evidence>
<dbReference type="PROSITE" id="PS50846">
    <property type="entry name" value="HMA_2"/>
    <property type="match status" value="1"/>
</dbReference>
<dbReference type="SUPFAM" id="SSF81653">
    <property type="entry name" value="Calcium ATPase, transduction domain A"/>
    <property type="match status" value="1"/>
</dbReference>
<keyword evidence="5 10" id="KW-0547">Nucleotide-binding</keyword>
<dbReference type="GO" id="GO:0016887">
    <property type="term" value="F:ATP hydrolysis activity"/>
    <property type="evidence" value="ECO:0007669"/>
    <property type="project" value="InterPro"/>
</dbReference>
<feature type="transmembrane region" description="Helical" evidence="10">
    <location>
        <begin position="672"/>
        <end position="692"/>
    </location>
</feature>
<evidence type="ECO:0000256" key="5">
    <source>
        <dbReference type="ARBA" id="ARBA00022741"/>
    </source>
</evidence>
<dbReference type="InterPro" id="IPR006121">
    <property type="entry name" value="HMA_dom"/>
</dbReference>
<dbReference type="PANTHER" id="PTHR43520:SF32">
    <property type="entry name" value="COPPER RESISTANCE P-TYPE ATPASE (EUROFUNG)"/>
    <property type="match status" value="1"/>
</dbReference>
<dbReference type="SUPFAM" id="SSF56784">
    <property type="entry name" value="HAD-like"/>
    <property type="match status" value="1"/>
</dbReference>
<keyword evidence="4 10" id="KW-0479">Metal-binding</keyword>
<feature type="transmembrane region" description="Helical" evidence="10">
    <location>
        <begin position="415"/>
        <end position="434"/>
    </location>
</feature>
<dbReference type="PANTHER" id="PTHR43520">
    <property type="entry name" value="ATP7, ISOFORM B"/>
    <property type="match status" value="1"/>
</dbReference>
<protein>
    <submittedName>
        <fullName evidence="12">Heavy metal translocatin</fullName>
    </submittedName>
</protein>
<dbReference type="InterPro" id="IPR027256">
    <property type="entry name" value="P-typ_ATPase_IB"/>
</dbReference>
<keyword evidence="3 10" id="KW-0812">Transmembrane</keyword>
<dbReference type="GO" id="GO:0016020">
    <property type="term" value="C:membrane"/>
    <property type="evidence" value="ECO:0007669"/>
    <property type="project" value="UniProtKB-SubCell"/>
</dbReference>
<dbReference type="Gene3D" id="3.40.50.1000">
    <property type="entry name" value="HAD superfamily/HAD-like"/>
    <property type="match status" value="1"/>
</dbReference>
<dbReference type="InterPro" id="IPR036163">
    <property type="entry name" value="HMA_dom_sf"/>
</dbReference>
<dbReference type="InterPro" id="IPR023299">
    <property type="entry name" value="ATPase_P-typ_cyto_dom_N"/>
</dbReference>
<dbReference type="AlphaFoldDB" id="A0A1E3PSQ9"/>
<evidence type="ECO:0000256" key="10">
    <source>
        <dbReference type="RuleBase" id="RU362081"/>
    </source>
</evidence>
<dbReference type="InterPro" id="IPR008250">
    <property type="entry name" value="ATPase_P-typ_transduc_dom_A_sf"/>
</dbReference>
<feature type="transmembrane region" description="Helical" evidence="10">
    <location>
        <begin position="464"/>
        <end position="483"/>
    </location>
</feature>
<keyword evidence="7" id="KW-1278">Translocase</keyword>
<keyword evidence="6 10" id="KW-0067">ATP-binding</keyword>
<gene>
    <name evidence="12" type="ORF">NADFUDRAFT_20770</name>
</gene>
<evidence type="ECO:0000313" key="12">
    <source>
        <dbReference type="EMBL" id="ODQ68318.1"/>
    </source>
</evidence>
<dbReference type="FunFam" id="2.70.150.10:FF:000068">
    <property type="entry name" value="Copper resistance-associated P-type ATPase"/>
    <property type="match status" value="1"/>
</dbReference>
<dbReference type="InterPro" id="IPR059000">
    <property type="entry name" value="ATPase_P-type_domA"/>
</dbReference>
<dbReference type="SUPFAM" id="SSF81660">
    <property type="entry name" value="Metal cation-transporting ATPase, ATP-binding domain N"/>
    <property type="match status" value="1"/>
</dbReference>
<sequence>MNYVGKVSNAVDTSLKILPSLKVVSGALYSAGFDIESINTEEVIPNPRKVYRWWSLLLHGSHKHNHQMNCSECRTGLQEEKEKKRQKEESLNPVSSNDGTIFVTSGDELHLDQFRALYSVGGMTCASCVNSITAVVNEHFPSVSDFAVDLMNKSAMAIIENKPLASKIQVIIRDAGFNCDLVELLPVSTVKSYTVTASIGGLTCAACVNSINNSIAKLSYVKEFNISLLTNSGTFVIDDEAHTRSLKERIEDMGFDFIINEVKQSVSANVNKQSRKVNLSISGMFCTECPEQINESLRLFGDAIVIDDPVSLSHPYVEFTYVPSPPTVTIRSILKRIGEISPQFNTSIIHPLSLEELSAQMARREQKRLLSRLIVTVLIAVPTFVIGVIAMALLPKSNHFYQLVRVPLFGKMSRMTFSLFWLATPVYFYSASVFHKKAFQEVRSLWNVGVPWTRRFFRFGSMNLLMCLGTSIAYWASFVLMLIESTLKGDITHEKTSGMGMMSEGFTTTYFDSVVFLTMFLLIGRMLESFSKTKAADSVSMLAKLRPNEAHLVEVASEVNKPLDIINEKLLSIDLLEVGDYIKILPGMSPPADCIIVSNATFFDESALTGESRPVPHKFGEQIFAGTINVGKSYVIAKVIALEGSSMLDQIVEIVRQGQLHRAPIERVADKLTGYFVPIVTLIAILTWIIWISLGYGGALPEHYLDIEFGGWAMWSLEFCIAVFVIACPCGIGLAAPTALFVGSGLAAKFGILAQGGGEAFQEGSRVDILCFDKTGTLTEGGEPKVQDELYFKNDEIESTREDIYYHILLELSRDLELNSTHPLGIALRDYCESKFLTQYLLDNKHILTKVEEISGKGLKGDIDAIKLNQHTKLRELNLTAGFTSIILGNERFMNENSAFIDSSHEQIINEWKREGKSIILIAVNSDESPSNYKTVLAFSVTDRIRPEASEVIKTLNEIGIQTWMITGDNKMSAQAVAKVVGIPVENVISDVLPNEKAEKIRWLQKNGHATQAAGDGKSNIVLNKKITTKRSIVAMIGDGINDAPSLTMADVGIAMGNGSDIALSSAKFILLKPDLRLVLILFRLSRKIFNRVKFNFFWALIYNTIGIPIAAGVIYPYNNSRLDPVWASLAMALSSVSVVLSSLALRLYKPTELDYIEEMTEGKA</sequence>
<dbReference type="CDD" id="cd02094">
    <property type="entry name" value="P-type_ATPase_Cu-like"/>
    <property type="match status" value="1"/>
</dbReference>
<dbReference type="SUPFAM" id="SSF81665">
    <property type="entry name" value="Calcium ATPase, transmembrane domain M"/>
    <property type="match status" value="1"/>
</dbReference>
<feature type="transmembrane region" description="Helical" evidence="10">
    <location>
        <begin position="1097"/>
        <end position="1119"/>
    </location>
</feature>
<feature type="transmembrane region" description="Helical" evidence="10">
    <location>
        <begin position="373"/>
        <end position="395"/>
    </location>
</feature>
<feature type="transmembrane region" description="Helical" evidence="10">
    <location>
        <begin position="503"/>
        <end position="524"/>
    </location>
</feature>